<dbReference type="Pfam" id="PF11136">
    <property type="entry name" value="DUF2889"/>
    <property type="match status" value="1"/>
</dbReference>
<evidence type="ECO:0000256" key="1">
    <source>
        <dbReference type="SAM" id="MobiDB-lite"/>
    </source>
</evidence>
<organism evidence="2 3">
    <name type="scientific">Novosphingobium arvoryzae</name>
    <dbReference type="NCBI Taxonomy" id="1256514"/>
    <lineage>
        <taxon>Bacteria</taxon>
        <taxon>Pseudomonadati</taxon>
        <taxon>Pseudomonadota</taxon>
        <taxon>Alphaproteobacteria</taxon>
        <taxon>Sphingomonadales</taxon>
        <taxon>Sphingomonadaceae</taxon>
        <taxon>Novosphingobium</taxon>
    </lineage>
</organism>
<dbReference type="EMBL" id="BMZD01000008">
    <property type="protein sequence ID" value="GHA05241.1"/>
    <property type="molecule type" value="Genomic_DNA"/>
</dbReference>
<name>A0A918RNJ2_9SPHN</name>
<accession>A0A918RNJ2</accession>
<proteinExistence type="predicted"/>
<dbReference type="RefSeq" id="WP_189542600.1">
    <property type="nucleotide sequence ID" value="NZ_BMZD01000008.1"/>
</dbReference>
<evidence type="ECO:0000313" key="3">
    <source>
        <dbReference type="Proteomes" id="UP000634139"/>
    </source>
</evidence>
<comment type="caution">
    <text evidence="2">The sequence shown here is derived from an EMBL/GenBank/DDBJ whole genome shotgun (WGS) entry which is preliminary data.</text>
</comment>
<dbReference type="AlphaFoldDB" id="A0A918RNJ2"/>
<sequence length="335" mass="36068">MDRPQQFAFARQSAGHAPLRRPGSIRRTTSIDSDWPDGFGQPWDMVGRARDLLTPGDDGEPQVLASAGFRITASPIREILAIETVPAHPRVPELVGVRAGGASRQVLAGKLGDARGTPLFQLLDDYAGASLVAGWIWSQWRGDWASAPQRSAQPSTAGRKGVMDNICTGFTVGGSSFKADGTPDNVNQSFTAVGPLENPDDPLGWHSMPFQEGPQKRRARRIDLWREGGLIKVDAGFQDSGSNPDGGRTAIHEYRVFAEINPETGQLLALQALPLILPYRECPGASVKATRMVGRNVAEFRDAVLETLPGTLGCTHLNDVLRALADVPALARLLP</sequence>
<reference evidence="2" key="2">
    <citation type="submission" date="2020-09" db="EMBL/GenBank/DDBJ databases">
        <authorList>
            <person name="Sun Q."/>
            <person name="Kim S."/>
        </authorList>
    </citation>
    <scope>NUCLEOTIDE SEQUENCE</scope>
    <source>
        <strain evidence="2">KCTC 32422</strain>
    </source>
</reference>
<dbReference type="InterPro" id="IPR021312">
    <property type="entry name" value="DUF2889"/>
</dbReference>
<gene>
    <name evidence="2" type="ORF">GCM10011617_27870</name>
</gene>
<feature type="region of interest" description="Disordered" evidence="1">
    <location>
        <begin position="1"/>
        <end position="38"/>
    </location>
</feature>
<keyword evidence="3" id="KW-1185">Reference proteome</keyword>
<reference evidence="2" key="1">
    <citation type="journal article" date="2014" name="Int. J. Syst. Evol. Microbiol.">
        <title>Complete genome sequence of Corynebacterium casei LMG S-19264T (=DSM 44701T), isolated from a smear-ripened cheese.</title>
        <authorList>
            <consortium name="US DOE Joint Genome Institute (JGI-PGF)"/>
            <person name="Walter F."/>
            <person name="Albersmeier A."/>
            <person name="Kalinowski J."/>
            <person name="Ruckert C."/>
        </authorList>
    </citation>
    <scope>NUCLEOTIDE SEQUENCE</scope>
    <source>
        <strain evidence="2">KCTC 32422</strain>
    </source>
</reference>
<evidence type="ECO:0008006" key="4">
    <source>
        <dbReference type="Google" id="ProtNLM"/>
    </source>
</evidence>
<protein>
    <recommendedName>
        <fullName evidence="4">DUF2889 domain-containing protein</fullName>
    </recommendedName>
</protein>
<evidence type="ECO:0000313" key="2">
    <source>
        <dbReference type="EMBL" id="GHA05241.1"/>
    </source>
</evidence>
<dbReference type="Proteomes" id="UP000634139">
    <property type="component" value="Unassembled WGS sequence"/>
</dbReference>